<evidence type="ECO:0000313" key="1">
    <source>
        <dbReference type="EMBL" id="JAD24170.1"/>
    </source>
</evidence>
<protein>
    <submittedName>
        <fullName evidence="1">Uncharacterized protein</fullName>
    </submittedName>
</protein>
<proteinExistence type="predicted"/>
<dbReference type="EMBL" id="GBRH01273725">
    <property type="protein sequence ID" value="JAD24170.1"/>
    <property type="molecule type" value="Transcribed_RNA"/>
</dbReference>
<reference evidence="1" key="1">
    <citation type="submission" date="2014-09" db="EMBL/GenBank/DDBJ databases">
        <authorList>
            <person name="Magalhaes I.L.F."/>
            <person name="Oliveira U."/>
            <person name="Santos F.R."/>
            <person name="Vidigal T.H.D.A."/>
            <person name="Brescovit A.D."/>
            <person name="Santos A.J."/>
        </authorList>
    </citation>
    <scope>NUCLEOTIDE SEQUENCE</scope>
    <source>
        <tissue evidence="1">Shoot tissue taken approximately 20 cm above the soil surface</tissue>
    </source>
</reference>
<accession>A0A0A8YFY7</accession>
<sequence>MGHLLYKSYRQKDRFGSRYTTPHVPKVSFNHSSFGKTIVKNSKDEFKLEVIGTLLLLRRQCTASEPSSCILLGCSTKLQPGNSEATRCWALLASSG</sequence>
<dbReference type="AlphaFoldDB" id="A0A0A8YFY7"/>
<name>A0A0A8YFY7_ARUDO</name>
<organism evidence="1">
    <name type="scientific">Arundo donax</name>
    <name type="common">Giant reed</name>
    <name type="synonym">Donax arundinaceus</name>
    <dbReference type="NCBI Taxonomy" id="35708"/>
    <lineage>
        <taxon>Eukaryota</taxon>
        <taxon>Viridiplantae</taxon>
        <taxon>Streptophyta</taxon>
        <taxon>Embryophyta</taxon>
        <taxon>Tracheophyta</taxon>
        <taxon>Spermatophyta</taxon>
        <taxon>Magnoliopsida</taxon>
        <taxon>Liliopsida</taxon>
        <taxon>Poales</taxon>
        <taxon>Poaceae</taxon>
        <taxon>PACMAD clade</taxon>
        <taxon>Arundinoideae</taxon>
        <taxon>Arundineae</taxon>
        <taxon>Arundo</taxon>
    </lineage>
</organism>
<reference evidence="1" key="2">
    <citation type="journal article" date="2015" name="Data Brief">
        <title>Shoot transcriptome of the giant reed, Arundo donax.</title>
        <authorList>
            <person name="Barrero R.A."/>
            <person name="Guerrero F.D."/>
            <person name="Moolhuijzen P."/>
            <person name="Goolsby J.A."/>
            <person name="Tidwell J."/>
            <person name="Bellgard S.E."/>
            <person name="Bellgard M.I."/>
        </authorList>
    </citation>
    <scope>NUCLEOTIDE SEQUENCE</scope>
    <source>
        <tissue evidence="1">Shoot tissue taken approximately 20 cm above the soil surface</tissue>
    </source>
</reference>